<dbReference type="GO" id="GO:0046872">
    <property type="term" value="F:metal ion binding"/>
    <property type="evidence" value="ECO:0007669"/>
    <property type="project" value="UniProtKB-KW"/>
</dbReference>
<keyword evidence="6 9" id="KW-0119">Carbohydrate metabolism</keyword>
<dbReference type="SUPFAM" id="SSF51556">
    <property type="entry name" value="Metallo-dependent hydrolases"/>
    <property type="match status" value="1"/>
</dbReference>
<feature type="binding site" evidence="11">
    <location>
        <position position="143"/>
    </location>
    <ligand>
        <name>substrate</name>
    </ligand>
</feature>
<protein>
    <recommendedName>
        <fullName evidence="3">N-acetylglucosamine-6-phosphate deacetylase</fullName>
        <ecNumber evidence="2">3.5.1.25</ecNumber>
    </recommendedName>
</protein>
<dbReference type="InterPro" id="IPR032466">
    <property type="entry name" value="Metal_Hydrolase"/>
</dbReference>
<dbReference type="InterPro" id="IPR011059">
    <property type="entry name" value="Metal-dep_hydrolase_composite"/>
</dbReference>
<dbReference type="InterPro" id="IPR003764">
    <property type="entry name" value="GlcNAc_6-P_deAcase"/>
</dbReference>
<dbReference type="EC" id="3.5.1.25" evidence="2"/>
<dbReference type="EMBL" id="DVFZ01000074">
    <property type="protein sequence ID" value="HIQ82934.1"/>
    <property type="molecule type" value="Genomic_DNA"/>
</dbReference>
<proteinExistence type="inferred from homology"/>
<sequence>MKAIINGKIVLPDRIVEGGALLFDGHIHGAVDARDVPADAERIDACGGYVLPGLIDMHIHGYLGHDASDGSYEGVRTMARGIAQNGVTGFLPTTMTVSRPELRAAFAQIRRAMADSAAPGWDGARVLGLNAEGPFISPARKGAQAGGNICPGDAAFLEEYSDILRVFTIAPEVRGNMECVRAMAGRTLVSMGHTDATYTQAVAAIEAGVRHVTHLFNAQTPLKHRDPGVVGAALTDGRVSCELIADMFHVHPALFDMVARLKRDKLVLITDCTRAGGLADGEYTLGGQPIFVRGVECRLADGTIAGSVLKLNQAVNNMRRHCSLPLWEIVNMASLNPARRLGLDAKKGSLEPGKDADIALCDAEMGVKATFVSGRAVYTA</sequence>
<dbReference type="AlphaFoldDB" id="A0A9D0ZP85"/>
<feature type="active site" description="Proton donor/acceptor" evidence="10">
    <location>
        <position position="271"/>
    </location>
</feature>
<comment type="catalytic activity">
    <reaction evidence="7">
        <text>N-acetyl-D-glucosamine 6-phosphate + H2O = D-glucosamine 6-phosphate + acetate</text>
        <dbReference type="Rhea" id="RHEA:22936"/>
        <dbReference type="ChEBI" id="CHEBI:15377"/>
        <dbReference type="ChEBI" id="CHEBI:30089"/>
        <dbReference type="ChEBI" id="CHEBI:57513"/>
        <dbReference type="ChEBI" id="CHEBI:58725"/>
        <dbReference type="EC" id="3.5.1.25"/>
    </reaction>
</comment>
<dbReference type="GO" id="GO:0008448">
    <property type="term" value="F:N-acetylglucosamine-6-phosphate deacetylase activity"/>
    <property type="evidence" value="ECO:0007669"/>
    <property type="project" value="UniProtKB-EC"/>
</dbReference>
<keyword evidence="5 9" id="KW-0378">Hydrolase</keyword>
<evidence type="ECO:0000256" key="4">
    <source>
        <dbReference type="ARBA" id="ARBA00022723"/>
    </source>
</evidence>
<evidence type="ECO:0000256" key="2">
    <source>
        <dbReference type="ARBA" id="ARBA00011899"/>
    </source>
</evidence>
<dbReference type="NCBIfam" id="TIGR00221">
    <property type="entry name" value="nagA"/>
    <property type="match status" value="1"/>
</dbReference>
<comment type="pathway">
    <text evidence="8">Amino-sugar metabolism; N-acetylneuraminate degradation; D-fructose 6-phosphate from N-acetylneuraminate: step 4/5.</text>
</comment>
<dbReference type="PIRSF" id="PIRSF038994">
    <property type="entry name" value="NagA"/>
    <property type="match status" value="1"/>
</dbReference>
<dbReference type="Gene3D" id="3.20.20.140">
    <property type="entry name" value="Metal-dependent hydrolases"/>
    <property type="match status" value="1"/>
</dbReference>
<evidence type="ECO:0000256" key="8">
    <source>
        <dbReference type="ARBA" id="ARBA00060590"/>
    </source>
</evidence>
<dbReference type="FunFam" id="3.20.20.140:FF:000004">
    <property type="entry name" value="N-acetylglucosamine-6-phosphate deacetylase"/>
    <property type="match status" value="1"/>
</dbReference>
<dbReference type="PANTHER" id="PTHR11113:SF14">
    <property type="entry name" value="N-ACETYLGLUCOSAMINE-6-PHOSPHATE DEACETYLASE"/>
    <property type="match status" value="1"/>
</dbReference>
<feature type="binding site" evidence="11">
    <location>
        <position position="249"/>
    </location>
    <ligand>
        <name>substrate</name>
    </ligand>
</feature>
<evidence type="ECO:0000256" key="12">
    <source>
        <dbReference type="PIRSR" id="PIRSR038994-3"/>
    </source>
</evidence>
<dbReference type="GO" id="GO:0006046">
    <property type="term" value="P:N-acetylglucosamine catabolic process"/>
    <property type="evidence" value="ECO:0007669"/>
    <property type="project" value="TreeGrafter"/>
</dbReference>
<dbReference type="PANTHER" id="PTHR11113">
    <property type="entry name" value="N-ACETYLGLUCOSAMINE-6-PHOSPHATE DEACETYLASE"/>
    <property type="match status" value="1"/>
</dbReference>
<accession>A0A9D0ZP85</accession>
<dbReference type="CDD" id="cd00854">
    <property type="entry name" value="NagA"/>
    <property type="match status" value="1"/>
</dbReference>
<dbReference type="SUPFAM" id="SSF51338">
    <property type="entry name" value="Composite domain of metallo-dependent hydrolases"/>
    <property type="match status" value="1"/>
</dbReference>
<gene>
    <name evidence="14" type="primary">nagA</name>
    <name evidence="14" type="ORF">IAA52_07505</name>
</gene>
<keyword evidence="4 12" id="KW-0479">Metal-binding</keyword>
<evidence type="ECO:0000256" key="11">
    <source>
        <dbReference type="PIRSR" id="PIRSR038994-2"/>
    </source>
</evidence>
<feature type="binding site" evidence="11">
    <location>
        <position position="225"/>
    </location>
    <ligand>
        <name>substrate</name>
    </ligand>
</feature>
<evidence type="ECO:0000256" key="9">
    <source>
        <dbReference type="PIRNR" id="PIRNR038994"/>
    </source>
</evidence>
<feature type="binding site" evidence="12">
    <location>
        <position position="132"/>
    </location>
    <ligand>
        <name>Zn(2+)</name>
        <dbReference type="ChEBI" id="CHEBI:29105"/>
    </ligand>
</feature>
<evidence type="ECO:0000256" key="10">
    <source>
        <dbReference type="PIRSR" id="PIRSR038994-1"/>
    </source>
</evidence>
<feature type="domain" description="Amidohydrolase-related" evidence="13">
    <location>
        <begin position="49"/>
        <end position="377"/>
    </location>
</feature>
<evidence type="ECO:0000313" key="15">
    <source>
        <dbReference type="Proteomes" id="UP000824260"/>
    </source>
</evidence>
<evidence type="ECO:0000256" key="6">
    <source>
        <dbReference type="ARBA" id="ARBA00023277"/>
    </source>
</evidence>
<comment type="cofactor">
    <cofactor evidence="12">
        <name>a divalent metal cation</name>
        <dbReference type="ChEBI" id="CHEBI:60240"/>
    </cofactor>
    <text evidence="12">Binds 1 divalent metal cation per subunit.</text>
</comment>
<dbReference type="Pfam" id="PF01979">
    <property type="entry name" value="Amidohydro_1"/>
    <property type="match status" value="1"/>
</dbReference>
<feature type="binding site" evidence="11">
    <location>
        <begin position="217"/>
        <end position="218"/>
    </location>
    <ligand>
        <name>substrate</name>
    </ligand>
</feature>
<comment type="similarity">
    <text evidence="1 9">Belongs to the metallo-dependent hydrolases superfamily. NagA family.</text>
</comment>
<evidence type="ECO:0000256" key="3">
    <source>
        <dbReference type="ARBA" id="ARBA00018029"/>
    </source>
</evidence>
<reference evidence="14" key="1">
    <citation type="submission" date="2020-10" db="EMBL/GenBank/DDBJ databases">
        <authorList>
            <person name="Gilroy R."/>
        </authorList>
    </citation>
    <scope>NUCLEOTIDE SEQUENCE</scope>
    <source>
        <strain evidence="14">ChiSjej6B24-2974</strain>
    </source>
</reference>
<evidence type="ECO:0000313" key="14">
    <source>
        <dbReference type="EMBL" id="HIQ82934.1"/>
    </source>
</evidence>
<dbReference type="Gene3D" id="2.30.40.10">
    <property type="entry name" value="Urease, subunit C, domain 1"/>
    <property type="match status" value="1"/>
</dbReference>
<evidence type="ECO:0000256" key="7">
    <source>
        <dbReference type="ARBA" id="ARBA00047647"/>
    </source>
</evidence>
<dbReference type="Proteomes" id="UP000824260">
    <property type="component" value="Unassembled WGS sequence"/>
</dbReference>
<organism evidence="14 15">
    <name type="scientific">Candidatus Pullichristensenella stercorigallinarum</name>
    <dbReference type="NCBI Taxonomy" id="2840909"/>
    <lineage>
        <taxon>Bacteria</taxon>
        <taxon>Bacillati</taxon>
        <taxon>Bacillota</taxon>
        <taxon>Clostridia</taxon>
        <taxon>Candidatus Pullichristensenella</taxon>
    </lineage>
</organism>
<reference evidence="14" key="2">
    <citation type="journal article" date="2021" name="PeerJ">
        <title>Extensive microbial diversity within the chicken gut microbiome revealed by metagenomics and culture.</title>
        <authorList>
            <person name="Gilroy R."/>
            <person name="Ravi A."/>
            <person name="Getino M."/>
            <person name="Pursley I."/>
            <person name="Horton D.L."/>
            <person name="Alikhan N.F."/>
            <person name="Baker D."/>
            <person name="Gharbi K."/>
            <person name="Hall N."/>
            <person name="Watson M."/>
            <person name="Adriaenssens E.M."/>
            <person name="Foster-Nyarko E."/>
            <person name="Jarju S."/>
            <person name="Secka A."/>
            <person name="Antonio M."/>
            <person name="Oren A."/>
            <person name="Chaudhuri R.R."/>
            <person name="La Ragione R."/>
            <person name="Hildebrand F."/>
            <person name="Pallen M.J."/>
        </authorList>
    </citation>
    <scope>NUCLEOTIDE SEQUENCE</scope>
    <source>
        <strain evidence="14">ChiSjej6B24-2974</strain>
    </source>
</reference>
<evidence type="ECO:0000256" key="1">
    <source>
        <dbReference type="ARBA" id="ARBA00010716"/>
    </source>
</evidence>
<evidence type="ECO:0000256" key="5">
    <source>
        <dbReference type="ARBA" id="ARBA00022801"/>
    </source>
</evidence>
<name>A0A9D0ZP85_9FIRM</name>
<feature type="binding site" evidence="12">
    <location>
        <position position="214"/>
    </location>
    <ligand>
        <name>Zn(2+)</name>
        <dbReference type="ChEBI" id="CHEBI:29105"/>
    </ligand>
</feature>
<feature type="binding site" evidence="11">
    <location>
        <begin position="304"/>
        <end position="306"/>
    </location>
    <ligand>
        <name>substrate</name>
    </ligand>
</feature>
<comment type="caution">
    <text evidence="14">The sequence shown here is derived from an EMBL/GenBank/DDBJ whole genome shotgun (WGS) entry which is preliminary data.</text>
</comment>
<dbReference type="InterPro" id="IPR006680">
    <property type="entry name" value="Amidohydro-rel"/>
</dbReference>
<evidence type="ECO:0000259" key="13">
    <source>
        <dbReference type="Pfam" id="PF01979"/>
    </source>
</evidence>
<feature type="binding site" evidence="12">
    <location>
        <position position="193"/>
    </location>
    <ligand>
        <name>Zn(2+)</name>
        <dbReference type="ChEBI" id="CHEBI:29105"/>
    </ligand>
</feature>